<comment type="caution">
    <text evidence="3">The sequence shown here is derived from an EMBL/GenBank/DDBJ whole genome shotgun (WGS) entry which is preliminary data.</text>
</comment>
<feature type="transmembrane region" description="Helical" evidence="1">
    <location>
        <begin position="240"/>
        <end position="268"/>
    </location>
</feature>
<evidence type="ECO:0000256" key="1">
    <source>
        <dbReference type="SAM" id="Phobius"/>
    </source>
</evidence>
<dbReference type="RefSeq" id="WP_310303118.1">
    <property type="nucleotide sequence ID" value="NZ_BAAAPS010000010.1"/>
</dbReference>
<keyword evidence="1" id="KW-0812">Transmembrane</keyword>
<feature type="domain" description="Putative T7SS secretion signal" evidence="2">
    <location>
        <begin position="23"/>
        <end position="188"/>
    </location>
</feature>
<sequence>MARPTDWWVLDLEGDPTPGSPAAVRRMARTWSVVADDAAWGERRLRQLMGDEALGRWIGEAGDAFRSKTEDLPGQLGKCADSYGRASDALSWWAGRLETHQHDADAALDRGRAAHADLEEAKRRAAAAASSLSHASGAAVLTDPSLTPTPEQVRDARARLHSAQAARSSADAAVSAAQSRLDAARRLALDAKHLRESDGRTTAERIHDAAEAGIPERSRWDKLKDWAGEAWHVVVQIAKVVVAVLGVVALIIGGPLAWVVFAAALVLLADAIAKYMKGEGSLWEVGLALLGCIPGTKGLTTLAELRAAFALGGLAKAGGLVGGRLVTMGRQMAAQADVIRTGFVPGMRAVVRVLGNDAGLSVIWSRAARLRTTSAFMEAATPYASSVSQARLWQGAAPYPGIDRYVPTVLQPGSRIEAGAGGLGFYATEAGTAERMGYSAPAVWEHLQVGPGPAGTQFAGYRGHMVPLEVNNPIDAATGVVHANPHFGSGGGTQYFLDINQGLATGDLSLLDRAGNVVDIPAGASRGDIGTIVNSHLGNGSLGVRLHDTTTVGPGILDTSQAGHLHEVPNGFRTGARGTGYVGDTAFATQD</sequence>
<protein>
    <recommendedName>
        <fullName evidence="2">Putative T7SS secretion signal domain-containing protein</fullName>
    </recommendedName>
</protein>
<reference evidence="3 4" key="1">
    <citation type="submission" date="2023-07" db="EMBL/GenBank/DDBJ databases">
        <title>Sequencing the genomes of 1000 actinobacteria strains.</title>
        <authorList>
            <person name="Klenk H.-P."/>
        </authorList>
    </citation>
    <scope>NUCLEOTIDE SEQUENCE [LARGE SCALE GENOMIC DNA]</scope>
    <source>
        <strain evidence="3 4">DSM 19426</strain>
    </source>
</reference>
<dbReference type="EMBL" id="JAVDYG010000001">
    <property type="protein sequence ID" value="MDR7363133.1"/>
    <property type="molecule type" value="Genomic_DNA"/>
</dbReference>
<gene>
    <name evidence="3" type="ORF">J2S63_002686</name>
</gene>
<dbReference type="Proteomes" id="UP001183648">
    <property type="component" value="Unassembled WGS sequence"/>
</dbReference>
<proteinExistence type="predicted"/>
<organism evidence="3 4">
    <name type="scientific">Nocardioides marmoribigeumensis</name>
    <dbReference type="NCBI Taxonomy" id="433649"/>
    <lineage>
        <taxon>Bacteria</taxon>
        <taxon>Bacillati</taxon>
        <taxon>Actinomycetota</taxon>
        <taxon>Actinomycetes</taxon>
        <taxon>Propionibacteriales</taxon>
        <taxon>Nocardioidaceae</taxon>
        <taxon>Nocardioides</taxon>
    </lineage>
</organism>
<dbReference type="Pfam" id="PF21725">
    <property type="entry name" value="T7SS_signal"/>
    <property type="match status" value="1"/>
</dbReference>
<evidence type="ECO:0000313" key="3">
    <source>
        <dbReference type="EMBL" id="MDR7363133.1"/>
    </source>
</evidence>
<accession>A0ABU2BXL3</accession>
<keyword evidence="1" id="KW-1133">Transmembrane helix</keyword>
<evidence type="ECO:0000313" key="4">
    <source>
        <dbReference type="Proteomes" id="UP001183648"/>
    </source>
</evidence>
<dbReference type="InterPro" id="IPR049082">
    <property type="entry name" value="T7SS_signal"/>
</dbReference>
<evidence type="ECO:0000259" key="2">
    <source>
        <dbReference type="Pfam" id="PF21725"/>
    </source>
</evidence>
<name>A0ABU2BXL3_9ACTN</name>
<keyword evidence="1" id="KW-0472">Membrane</keyword>
<keyword evidence="4" id="KW-1185">Reference proteome</keyword>